<dbReference type="Gene3D" id="3.20.20.140">
    <property type="entry name" value="Metal-dependent hydrolases"/>
    <property type="match status" value="1"/>
</dbReference>
<dbReference type="PROSITE" id="PS00485">
    <property type="entry name" value="A_DEAMINASE"/>
    <property type="match status" value="1"/>
</dbReference>
<proteinExistence type="inferred from homology"/>
<evidence type="ECO:0000256" key="9">
    <source>
        <dbReference type="ARBA" id="ARBA00072037"/>
    </source>
</evidence>
<dbReference type="GO" id="GO:0003876">
    <property type="term" value="F:AMP deaminase activity"/>
    <property type="evidence" value="ECO:0007669"/>
    <property type="project" value="UniProtKB-EC"/>
</dbReference>
<dbReference type="FunFam" id="3.20.20.140:FF:000035">
    <property type="entry name" value="Probable amp deaminase"/>
    <property type="match status" value="1"/>
</dbReference>
<sequence length="1007" mass="113108">MAQDNQAPTEQPELFVSSHHPAHQPGSSSEEEAGETNSPQYEVFPPTHENLSSAHPNADSRSGINPDELAERPLGPVRASTVSGSPFFDYHNQQTQTYEGEKVMGQQLAFHQYLAQQQQAGNKPPYPATDPNQRRLAQDAPSGNLAHPNAKVAALEDELDEDDVATAEEKLLRTLADKMGDVTLQVEREFSEPLQESCVALQKCRSLRHRYIAASLQHPGDNPKDLPDWEIYPSPPPPSWKPRQTGIPSVARNESIPLTPVPEGKDTASESSHDGNDFDFAKCNIPGSHPYTFAMDETSVYQVYDSADGSSATPLFQVPTLKEYFRDLDFILGTVYDGPTKSLCFRRLKYLESKWNLYHLLNDYQEITETKAVPHRDFYNVRKVDTHVHHSACMNQKHLLRFIKSRLKKCPDEVVIYRDNQHLTMKEVFESLKLTAYDLSIDTLDMHAHKDSFHRFDKFNLKYNPVGSSRLREIFLKTDNYVRGRYLAELTKEVFADLEASKYQMAEYRLSIYGRSIEEWDKLATWVVDNKLFSHNVRWLIQIPRLYSVYRKSGSMDNFEAMVKNIYQPLFEVTQNPQTHPKLHVFLQRVVGFDSVDDESKAERRIYRKYPVPKLWHNELNPPYSYYLYYMYANMATLNRWRKVRGMNTFVLRPHSGEAGDTDHLAAAFLTSQHINHGITLRKVPGLQYLYYLEQIGLAMSPLSNNALFLTYERNPLIQFYQRGMNISLSTDDPLQFHFTKEPLIEEYSVATQIWKLSPSDMCEIARNSVLQSGFEHRMKAHWIGKNYLTAGPEGNDIQKTNVSNTRLSHRYNTLLEEQRYVQYIAQGGDVVLDKHSTPVTVTPSLSTHSLVAVGGGLPGTLSQSGSHQALNTAYSPAGLPPHHPVPFSMAVHIPAAGVASSSGSRTHTFHSLSNSATGTPHVAPHLLSPGIAAQYAVENQSGLVMSSTASSGVAAAHDPSTSGQTGASKEEVIQAIQNSQPLATAPGYSVDTSLPPLSDLKLPSPK</sequence>
<keyword evidence="8" id="KW-0546">Nucleotide metabolism</keyword>
<evidence type="ECO:0000256" key="11">
    <source>
        <dbReference type="SAM" id="MobiDB-lite"/>
    </source>
</evidence>
<feature type="compositionally biased region" description="Basic and acidic residues" evidence="11">
    <location>
        <begin position="263"/>
        <end position="274"/>
    </location>
</feature>
<organism evidence="12 13">
    <name type="scientific">Dispira parvispora</name>
    <dbReference type="NCBI Taxonomy" id="1520584"/>
    <lineage>
        <taxon>Eukaryota</taxon>
        <taxon>Fungi</taxon>
        <taxon>Fungi incertae sedis</taxon>
        <taxon>Zoopagomycota</taxon>
        <taxon>Kickxellomycotina</taxon>
        <taxon>Dimargaritomycetes</taxon>
        <taxon>Dimargaritales</taxon>
        <taxon>Dimargaritaceae</taxon>
        <taxon>Dispira</taxon>
    </lineage>
</organism>
<evidence type="ECO:0000256" key="8">
    <source>
        <dbReference type="ARBA" id="ARBA00023080"/>
    </source>
</evidence>
<comment type="caution">
    <text evidence="12">The sequence shown here is derived from an EMBL/GenBank/DDBJ whole genome shotgun (WGS) entry which is preliminary data.</text>
</comment>
<dbReference type="CDD" id="cd01319">
    <property type="entry name" value="AMPD"/>
    <property type="match status" value="1"/>
</dbReference>
<feature type="compositionally biased region" description="Polar residues" evidence="11">
    <location>
        <begin position="900"/>
        <end position="919"/>
    </location>
</feature>
<dbReference type="InterPro" id="IPR032466">
    <property type="entry name" value="Metal_Hydrolase"/>
</dbReference>
<dbReference type="InterPro" id="IPR006329">
    <property type="entry name" value="AMPD"/>
</dbReference>
<dbReference type="GO" id="GO:0046033">
    <property type="term" value="P:AMP metabolic process"/>
    <property type="evidence" value="ECO:0007669"/>
    <property type="project" value="TreeGrafter"/>
</dbReference>
<evidence type="ECO:0000256" key="6">
    <source>
        <dbReference type="ARBA" id="ARBA00022801"/>
    </source>
</evidence>
<comment type="cofactor">
    <cofactor evidence="1">
        <name>Zn(2+)</name>
        <dbReference type="ChEBI" id="CHEBI:29105"/>
    </cofactor>
</comment>
<evidence type="ECO:0000256" key="5">
    <source>
        <dbReference type="ARBA" id="ARBA00022723"/>
    </source>
</evidence>
<evidence type="ECO:0000256" key="10">
    <source>
        <dbReference type="ARBA" id="ARBA00078830"/>
    </source>
</evidence>
<feature type="region of interest" description="Disordered" evidence="11">
    <location>
        <begin position="116"/>
        <end position="147"/>
    </location>
</feature>
<keyword evidence="6 12" id="KW-0378">Hydrolase</keyword>
<dbReference type="NCBIfam" id="TIGR01429">
    <property type="entry name" value="AMP_deaminase"/>
    <property type="match status" value="1"/>
</dbReference>
<name>A0A9W8AX91_9FUNG</name>
<dbReference type="EMBL" id="JANBPY010000119">
    <property type="protein sequence ID" value="KAJ1968917.1"/>
    <property type="molecule type" value="Genomic_DNA"/>
</dbReference>
<gene>
    <name evidence="12" type="primary">AMD1</name>
    <name evidence="12" type="ORF">IWQ62_000953</name>
</gene>
<feature type="region of interest" description="Disordered" evidence="11">
    <location>
        <begin position="954"/>
        <end position="973"/>
    </location>
</feature>
<evidence type="ECO:0000256" key="1">
    <source>
        <dbReference type="ARBA" id="ARBA00001947"/>
    </source>
</evidence>
<dbReference type="GO" id="GO:0005829">
    <property type="term" value="C:cytosol"/>
    <property type="evidence" value="ECO:0007669"/>
    <property type="project" value="TreeGrafter"/>
</dbReference>
<dbReference type="GO" id="GO:0032264">
    <property type="term" value="P:IMP salvage"/>
    <property type="evidence" value="ECO:0007669"/>
    <property type="project" value="InterPro"/>
</dbReference>
<protein>
    <recommendedName>
        <fullName evidence="9">AMP deaminase</fullName>
        <ecNumber evidence="4">3.5.4.6</ecNumber>
    </recommendedName>
    <alternativeName>
        <fullName evidence="10">Myoadenylate deaminase</fullName>
    </alternativeName>
</protein>
<evidence type="ECO:0000313" key="12">
    <source>
        <dbReference type="EMBL" id="KAJ1968917.1"/>
    </source>
</evidence>
<keyword evidence="13" id="KW-1185">Reference proteome</keyword>
<dbReference type="PANTHER" id="PTHR11359:SF0">
    <property type="entry name" value="AMP DEAMINASE"/>
    <property type="match status" value="1"/>
</dbReference>
<feature type="compositionally biased region" description="Polar residues" evidence="11">
    <location>
        <begin position="49"/>
        <end position="63"/>
    </location>
</feature>
<dbReference type="Proteomes" id="UP001150925">
    <property type="component" value="Unassembled WGS sequence"/>
</dbReference>
<dbReference type="EC" id="3.5.4.6" evidence="4"/>
<dbReference type="Gene3D" id="4.10.800.20">
    <property type="match status" value="1"/>
</dbReference>
<dbReference type="OrthoDB" id="1723809at2759"/>
<reference evidence="12" key="1">
    <citation type="submission" date="2022-07" db="EMBL/GenBank/DDBJ databases">
        <title>Phylogenomic reconstructions and comparative analyses of Kickxellomycotina fungi.</title>
        <authorList>
            <person name="Reynolds N.K."/>
            <person name="Stajich J.E."/>
            <person name="Barry K."/>
            <person name="Grigoriev I.V."/>
            <person name="Crous P."/>
            <person name="Smith M.E."/>
        </authorList>
    </citation>
    <scope>NUCLEOTIDE SEQUENCE</scope>
    <source>
        <strain evidence="12">RSA 1196</strain>
    </source>
</reference>
<comment type="pathway">
    <text evidence="2">Purine metabolism; IMP biosynthesis via salvage pathway; IMP from AMP: step 1/1.</text>
</comment>
<keyword evidence="5" id="KW-0479">Metal-binding</keyword>
<feature type="region of interest" description="Disordered" evidence="11">
    <location>
        <begin position="1"/>
        <end position="103"/>
    </location>
</feature>
<dbReference type="PANTHER" id="PTHR11359">
    <property type="entry name" value="AMP DEAMINASE"/>
    <property type="match status" value="1"/>
</dbReference>
<evidence type="ECO:0000256" key="2">
    <source>
        <dbReference type="ARBA" id="ARBA00004955"/>
    </source>
</evidence>
<dbReference type="FunFam" id="4.10.800.20:FF:000001">
    <property type="entry name" value="AMP deaminase"/>
    <property type="match status" value="1"/>
</dbReference>
<dbReference type="AlphaFoldDB" id="A0A9W8AX91"/>
<evidence type="ECO:0000313" key="13">
    <source>
        <dbReference type="Proteomes" id="UP001150925"/>
    </source>
</evidence>
<comment type="similarity">
    <text evidence="3">Belongs to the metallo-dependent hydrolases superfamily. Adenosine and AMP deaminases family.</text>
</comment>
<dbReference type="Pfam" id="PF19326">
    <property type="entry name" value="AMP_deaminase"/>
    <property type="match status" value="1"/>
</dbReference>
<feature type="region of interest" description="Disordered" evidence="11">
    <location>
        <begin position="900"/>
        <end position="922"/>
    </location>
</feature>
<dbReference type="InterPro" id="IPR006650">
    <property type="entry name" value="A/AMP_deam_AS"/>
</dbReference>
<accession>A0A9W8AX91</accession>
<evidence type="ECO:0000256" key="4">
    <source>
        <dbReference type="ARBA" id="ARBA00012775"/>
    </source>
</evidence>
<feature type="region of interest" description="Disordered" evidence="11">
    <location>
        <begin position="984"/>
        <end position="1007"/>
    </location>
</feature>
<dbReference type="GO" id="GO:0046872">
    <property type="term" value="F:metal ion binding"/>
    <property type="evidence" value="ECO:0007669"/>
    <property type="project" value="UniProtKB-KW"/>
</dbReference>
<evidence type="ECO:0000256" key="7">
    <source>
        <dbReference type="ARBA" id="ARBA00022833"/>
    </source>
</evidence>
<evidence type="ECO:0000256" key="3">
    <source>
        <dbReference type="ARBA" id="ARBA00006676"/>
    </source>
</evidence>
<keyword evidence="7" id="KW-0862">Zinc</keyword>
<feature type="compositionally biased region" description="Low complexity" evidence="11">
    <location>
        <begin position="994"/>
        <end position="1007"/>
    </location>
</feature>
<feature type="region of interest" description="Disordered" evidence="11">
    <location>
        <begin position="253"/>
        <end position="274"/>
    </location>
</feature>
<dbReference type="SUPFAM" id="SSF51556">
    <property type="entry name" value="Metallo-dependent hydrolases"/>
    <property type="match status" value="1"/>
</dbReference>